<dbReference type="GeneID" id="113500949"/>
<evidence type="ECO:0000313" key="1">
    <source>
        <dbReference type="Proteomes" id="UP000322000"/>
    </source>
</evidence>
<evidence type="ECO:0000313" key="2">
    <source>
        <dbReference type="RefSeq" id="XP_026737700.1"/>
    </source>
</evidence>
<name>A0A7E5WAN0_TRINI</name>
<dbReference type="RefSeq" id="XP_026737700.1">
    <property type="nucleotide sequence ID" value="XM_026881899.1"/>
</dbReference>
<keyword evidence="1" id="KW-1185">Reference proteome</keyword>
<accession>A0A7E5WAN0</accession>
<reference evidence="2" key="1">
    <citation type="submission" date="2025-08" db="UniProtKB">
        <authorList>
            <consortium name="RefSeq"/>
        </authorList>
    </citation>
    <scope>IDENTIFICATION</scope>
</reference>
<dbReference type="OrthoDB" id="191150at2759"/>
<gene>
    <name evidence="2" type="primary">LOC113500949</name>
</gene>
<proteinExistence type="predicted"/>
<dbReference type="Proteomes" id="UP000322000">
    <property type="component" value="Chromosome 15"/>
</dbReference>
<dbReference type="AlphaFoldDB" id="A0A7E5WAN0"/>
<protein>
    <submittedName>
        <fullName evidence="2">Uncharacterized protein LOC113500949</fullName>
    </submittedName>
</protein>
<sequence length="113" mass="12799">MTWCSGRKYEVTSPEEEVLFHLADSCTWTCLLGGGRRPFHVHALDVQNTPGFNARRPYHIFADKVEVSIDEKVVSLIRKEPAVKPIYSINDADDKPFLRAKGNFTAGVFKVNF</sequence>
<organism evidence="1 2">
    <name type="scientific">Trichoplusia ni</name>
    <name type="common">Cabbage looper</name>
    <dbReference type="NCBI Taxonomy" id="7111"/>
    <lineage>
        <taxon>Eukaryota</taxon>
        <taxon>Metazoa</taxon>
        <taxon>Ecdysozoa</taxon>
        <taxon>Arthropoda</taxon>
        <taxon>Hexapoda</taxon>
        <taxon>Insecta</taxon>
        <taxon>Pterygota</taxon>
        <taxon>Neoptera</taxon>
        <taxon>Endopterygota</taxon>
        <taxon>Lepidoptera</taxon>
        <taxon>Glossata</taxon>
        <taxon>Ditrysia</taxon>
        <taxon>Noctuoidea</taxon>
        <taxon>Noctuidae</taxon>
        <taxon>Plusiinae</taxon>
        <taxon>Trichoplusia</taxon>
    </lineage>
</organism>
<dbReference type="KEGG" id="tnl:113500949"/>
<dbReference type="InParanoid" id="A0A7E5WAN0"/>